<dbReference type="Pfam" id="PF02515">
    <property type="entry name" value="CoA_transf_3"/>
    <property type="match status" value="1"/>
</dbReference>
<protein>
    <submittedName>
        <fullName evidence="2">CoA transferase</fullName>
    </submittedName>
</protein>
<comment type="caution">
    <text evidence="2">The sequence shown here is derived from an EMBL/GenBank/DDBJ whole genome shotgun (WGS) entry which is preliminary data.</text>
</comment>
<dbReference type="Gene3D" id="3.40.50.10540">
    <property type="entry name" value="Crotonobetainyl-coa:carnitine coa-transferase, domain 1"/>
    <property type="match status" value="1"/>
</dbReference>
<dbReference type="InterPro" id="IPR044855">
    <property type="entry name" value="CoA-Trfase_III_dom3_sf"/>
</dbReference>
<organism evidence="2 3">
    <name type="scientific">Ferruginivarius sediminum</name>
    <dbReference type="NCBI Taxonomy" id="2661937"/>
    <lineage>
        <taxon>Bacteria</taxon>
        <taxon>Pseudomonadati</taxon>
        <taxon>Pseudomonadota</taxon>
        <taxon>Alphaproteobacteria</taxon>
        <taxon>Rhodospirillales</taxon>
        <taxon>Rhodospirillaceae</taxon>
        <taxon>Ferruginivarius</taxon>
    </lineage>
</organism>
<reference evidence="2 3" key="1">
    <citation type="submission" date="2018-07" db="EMBL/GenBank/DDBJ databases">
        <title>Venubactetium sediminum gen. nov., sp. nov., isolated from a marine solar saltern.</title>
        <authorList>
            <person name="Wang S."/>
        </authorList>
    </citation>
    <scope>NUCLEOTIDE SEQUENCE [LARGE SCALE GENOMIC DNA]</scope>
    <source>
        <strain evidence="2 3">WD2A32</strain>
    </source>
</reference>
<dbReference type="Proteomes" id="UP000253941">
    <property type="component" value="Unassembled WGS sequence"/>
</dbReference>
<gene>
    <name evidence="2" type="ORF">DRB17_06665</name>
</gene>
<evidence type="ECO:0000313" key="3">
    <source>
        <dbReference type="Proteomes" id="UP000253941"/>
    </source>
</evidence>
<dbReference type="InterPro" id="IPR023606">
    <property type="entry name" value="CoA-Trfase_III_dom_1_sf"/>
</dbReference>
<keyword evidence="3" id="KW-1185">Reference proteome</keyword>
<dbReference type="InterPro" id="IPR003673">
    <property type="entry name" value="CoA-Trfase_fam_III"/>
</dbReference>
<feature type="region of interest" description="Disordered" evidence="1">
    <location>
        <begin position="1"/>
        <end position="33"/>
    </location>
</feature>
<dbReference type="InterPro" id="IPR050509">
    <property type="entry name" value="CoA-transferase_III"/>
</dbReference>
<dbReference type="Gene3D" id="3.30.1540.10">
    <property type="entry name" value="formyl-coa transferase, domain 3"/>
    <property type="match status" value="1"/>
</dbReference>
<dbReference type="AlphaFoldDB" id="A0A369TE59"/>
<accession>A0A369TE59</accession>
<keyword evidence="2" id="KW-0808">Transferase</keyword>
<name>A0A369TE59_9PROT</name>
<proteinExistence type="predicted"/>
<dbReference type="PANTHER" id="PTHR48228:SF5">
    <property type="entry name" value="ALPHA-METHYLACYL-COA RACEMASE"/>
    <property type="match status" value="1"/>
</dbReference>
<evidence type="ECO:0000313" key="2">
    <source>
        <dbReference type="EMBL" id="RDD62834.1"/>
    </source>
</evidence>
<dbReference type="EMBL" id="QPMH01000004">
    <property type="protein sequence ID" value="RDD62834.1"/>
    <property type="molecule type" value="Genomic_DNA"/>
</dbReference>
<dbReference type="GO" id="GO:0016740">
    <property type="term" value="F:transferase activity"/>
    <property type="evidence" value="ECO:0007669"/>
    <property type="project" value="UniProtKB-KW"/>
</dbReference>
<feature type="compositionally biased region" description="Basic residues" evidence="1">
    <location>
        <begin position="12"/>
        <end position="27"/>
    </location>
</feature>
<evidence type="ECO:0000256" key="1">
    <source>
        <dbReference type="SAM" id="MobiDB-lite"/>
    </source>
</evidence>
<dbReference type="SUPFAM" id="SSF89796">
    <property type="entry name" value="CoA-transferase family III (CaiB/BaiF)"/>
    <property type="match status" value="1"/>
</dbReference>
<dbReference type="PANTHER" id="PTHR48228">
    <property type="entry name" value="SUCCINYL-COA--D-CITRAMALATE COA-TRANSFERASE"/>
    <property type="match status" value="1"/>
</dbReference>
<sequence length="403" mass="43303">MATPAPAAVPPRARRARRRNWCSRRRTVSRDKRAGGEDSLLAGVRVLDLSQYLPGPYATQLLADLGAEVIKVEPPAGDPMRRFPPLGDDGLSAFYRLVNAGKSVVRLDLKQEEGRAALCDLIARADVLLESYRPGVLERLGFGHAALMALNSKLVHCALSGYGQSGPMAGAAGHDVTYMALGGGLAASGPGERPVMAFPPVADYAAAIQAAFATVSALFRRERMGQGAFLDVSMMETVLAWQAGSLTQARQARPPRREEEILNGGAASYRVYRCADGRFAALGALEPVFWRAFCESVGRPEWVVRQDEPFPQAALISDVEALLASAGLAHWISVLEGVDCCFQPVLAFDEVAEHPHIQSRGLVRPQGDLVEVLSPVFVDGSSPSGRKPVCELEADQLPGIWSH</sequence>